<organism evidence="2">
    <name type="scientific">marine sediment metagenome</name>
    <dbReference type="NCBI Taxonomy" id="412755"/>
    <lineage>
        <taxon>unclassified sequences</taxon>
        <taxon>metagenomes</taxon>
        <taxon>ecological metagenomes</taxon>
    </lineage>
</organism>
<dbReference type="EMBL" id="BARS01009505">
    <property type="protein sequence ID" value="GAF75628.1"/>
    <property type="molecule type" value="Genomic_DNA"/>
</dbReference>
<protein>
    <submittedName>
        <fullName evidence="2">Uncharacterized protein</fullName>
    </submittedName>
</protein>
<sequence length="75" mass="7566">HNLRVALAEGGVKVADVLVTADMASGHPAAEGRTPEWAGPARPPGTADWGRDVSVEAAAAPATTYPHEGALNVLA</sequence>
<gene>
    <name evidence="2" type="ORF">S01H1_17867</name>
</gene>
<reference evidence="2" key="1">
    <citation type="journal article" date="2014" name="Front. Microbiol.">
        <title>High frequency of phylogenetically diverse reductive dehalogenase-homologous genes in deep subseafloor sedimentary metagenomes.</title>
        <authorList>
            <person name="Kawai M."/>
            <person name="Futagami T."/>
            <person name="Toyoda A."/>
            <person name="Takaki Y."/>
            <person name="Nishi S."/>
            <person name="Hori S."/>
            <person name="Arai W."/>
            <person name="Tsubouchi T."/>
            <person name="Morono Y."/>
            <person name="Uchiyama I."/>
            <person name="Ito T."/>
            <person name="Fujiyama A."/>
            <person name="Inagaki F."/>
            <person name="Takami H."/>
        </authorList>
    </citation>
    <scope>NUCLEOTIDE SEQUENCE</scope>
    <source>
        <strain evidence="2">Expedition CK06-06</strain>
    </source>
</reference>
<name>X0S3I2_9ZZZZ</name>
<feature type="non-terminal residue" evidence="2">
    <location>
        <position position="1"/>
    </location>
</feature>
<dbReference type="AlphaFoldDB" id="X0S3I2"/>
<evidence type="ECO:0000256" key="1">
    <source>
        <dbReference type="SAM" id="MobiDB-lite"/>
    </source>
</evidence>
<proteinExistence type="predicted"/>
<feature type="region of interest" description="Disordered" evidence="1">
    <location>
        <begin position="26"/>
        <end position="49"/>
    </location>
</feature>
<comment type="caution">
    <text evidence="2">The sequence shown here is derived from an EMBL/GenBank/DDBJ whole genome shotgun (WGS) entry which is preliminary data.</text>
</comment>
<accession>X0S3I2</accession>
<evidence type="ECO:0000313" key="2">
    <source>
        <dbReference type="EMBL" id="GAF75628.1"/>
    </source>
</evidence>